<keyword evidence="1" id="KW-1133">Transmembrane helix</keyword>
<reference evidence="2 3" key="1">
    <citation type="submission" date="2020-08" db="EMBL/GenBank/DDBJ databases">
        <title>A Genomic Blueprint of the Chicken Gut Microbiome.</title>
        <authorList>
            <person name="Gilroy R."/>
            <person name="Ravi A."/>
            <person name="Getino M."/>
            <person name="Pursley I."/>
            <person name="Horton D.L."/>
            <person name="Alikhan N.-F."/>
            <person name="Baker D."/>
            <person name="Gharbi K."/>
            <person name="Hall N."/>
            <person name="Watson M."/>
            <person name="Adriaenssens E.M."/>
            <person name="Foster-Nyarko E."/>
            <person name="Jarju S."/>
            <person name="Secka A."/>
            <person name="Antonio M."/>
            <person name="Oren A."/>
            <person name="Chaudhuri R."/>
            <person name="La Ragione R.M."/>
            <person name="Hildebrand F."/>
            <person name="Pallen M.J."/>
        </authorList>
    </citation>
    <scope>NUCLEOTIDE SEQUENCE [LARGE SCALE GENOMIC DNA]</scope>
    <source>
        <strain evidence="2 3">Sa1BUA13</strain>
    </source>
</reference>
<evidence type="ECO:0000313" key="3">
    <source>
        <dbReference type="Proteomes" id="UP000658980"/>
    </source>
</evidence>
<proteinExistence type="predicted"/>
<organism evidence="2 3">
    <name type="scientific">Planococcus wigleyi</name>
    <dbReference type="NCBI Taxonomy" id="2762216"/>
    <lineage>
        <taxon>Bacteria</taxon>
        <taxon>Bacillati</taxon>
        <taxon>Bacillota</taxon>
        <taxon>Bacilli</taxon>
        <taxon>Bacillales</taxon>
        <taxon>Caryophanaceae</taxon>
        <taxon>Planococcus</taxon>
    </lineage>
</organism>
<feature type="transmembrane region" description="Helical" evidence="1">
    <location>
        <begin position="36"/>
        <end position="59"/>
    </location>
</feature>
<evidence type="ECO:0000256" key="1">
    <source>
        <dbReference type="SAM" id="Phobius"/>
    </source>
</evidence>
<evidence type="ECO:0000313" key="2">
    <source>
        <dbReference type="EMBL" id="MBD8013903.1"/>
    </source>
</evidence>
<dbReference type="RefSeq" id="WP_191714112.1">
    <property type="nucleotide sequence ID" value="NZ_JACSPU010000001.1"/>
</dbReference>
<evidence type="ECO:0008006" key="4">
    <source>
        <dbReference type="Google" id="ProtNLM"/>
    </source>
</evidence>
<feature type="transmembrane region" description="Helical" evidence="1">
    <location>
        <begin position="101"/>
        <end position="119"/>
    </location>
</feature>
<sequence>MDKYDVTKAVERGIRNARDKEEREPLTWNFMSGVCYLGSSIIIGIVYQSWLAFFVLAALGFVSTIFLPYIVTVIFAGVNAHIFYIFFSWVNADKQISTELFWASIGAFVVFLVLGLAFTRSLRKGKVNSF</sequence>
<dbReference type="Proteomes" id="UP000658980">
    <property type="component" value="Unassembled WGS sequence"/>
</dbReference>
<keyword evidence="1" id="KW-0472">Membrane</keyword>
<dbReference type="EMBL" id="JACSPU010000001">
    <property type="protein sequence ID" value="MBD8013903.1"/>
    <property type="molecule type" value="Genomic_DNA"/>
</dbReference>
<accession>A0ABR8WAH5</accession>
<keyword evidence="1" id="KW-0812">Transmembrane</keyword>
<keyword evidence="3" id="KW-1185">Reference proteome</keyword>
<gene>
    <name evidence="2" type="ORF">H9630_03650</name>
</gene>
<name>A0ABR8WAH5_9BACL</name>
<feature type="transmembrane region" description="Helical" evidence="1">
    <location>
        <begin position="66"/>
        <end position="89"/>
    </location>
</feature>
<comment type="caution">
    <text evidence="2">The sequence shown here is derived from an EMBL/GenBank/DDBJ whole genome shotgun (WGS) entry which is preliminary data.</text>
</comment>
<protein>
    <recommendedName>
        <fullName evidence="4">Integron gene cassette protein</fullName>
    </recommendedName>
</protein>